<dbReference type="Pfam" id="PF03992">
    <property type="entry name" value="ABM"/>
    <property type="match status" value="1"/>
</dbReference>
<dbReference type="PANTHER" id="PTHR37811:SF2">
    <property type="entry name" value="ABM DOMAIN-CONTAINING PROTEIN"/>
    <property type="match status" value="1"/>
</dbReference>
<feature type="domain" description="ABM" evidence="1">
    <location>
        <begin position="15"/>
        <end position="85"/>
    </location>
</feature>
<keyword evidence="2" id="KW-0503">Monooxygenase</keyword>
<dbReference type="Proteomes" id="UP000268007">
    <property type="component" value="Unassembled WGS sequence"/>
</dbReference>
<dbReference type="SUPFAM" id="SSF54909">
    <property type="entry name" value="Dimeric alpha+beta barrel"/>
    <property type="match status" value="1"/>
</dbReference>
<dbReference type="RefSeq" id="WP_211339744.1">
    <property type="nucleotide sequence ID" value="NZ_RBKU01000001.1"/>
</dbReference>
<evidence type="ECO:0000313" key="3">
    <source>
        <dbReference type="Proteomes" id="UP000268007"/>
    </source>
</evidence>
<keyword evidence="2" id="KW-0560">Oxidoreductase</keyword>
<proteinExistence type="predicted"/>
<evidence type="ECO:0000313" key="2">
    <source>
        <dbReference type="EMBL" id="RKR85375.1"/>
    </source>
</evidence>
<dbReference type="InterPro" id="IPR052936">
    <property type="entry name" value="Jasmonate_Hydroxylase-like"/>
</dbReference>
<protein>
    <submittedName>
        <fullName evidence="2">Heme-degrading monooxygenase HmoA</fullName>
    </submittedName>
</protein>
<comment type="caution">
    <text evidence="2">The sequence shown here is derived from an EMBL/GenBank/DDBJ whole genome shotgun (WGS) entry which is preliminary data.</text>
</comment>
<dbReference type="GO" id="GO:0004497">
    <property type="term" value="F:monooxygenase activity"/>
    <property type="evidence" value="ECO:0007669"/>
    <property type="project" value="UniProtKB-KW"/>
</dbReference>
<keyword evidence="3" id="KW-1185">Reference proteome</keyword>
<dbReference type="AlphaFoldDB" id="A0A495J8Q2"/>
<dbReference type="InterPro" id="IPR011008">
    <property type="entry name" value="Dimeric_a/b-barrel"/>
</dbReference>
<accession>A0A495J8Q2</accession>
<gene>
    <name evidence="2" type="ORF">BDD43_5644</name>
</gene>
<sequence length="108" mass="12324">MSNKPLIALTPPTPYYAVIFSSVKNVDDGGYNDMATEMAKLASEQEGFLGVESARNEVGITVSYWKSLEAIKNWKANTRHLVAQKQGREMWYANYKVRICLVEHDYQF</sequence>
<dbReference type="EMBL" id="RBKU01000001">
    <property type="protein sequence ID" value="RKR85375.1"/>
    <property type="molecule type" value="Genomic_DNA"/>
</dbReference>
<dbReference type="PANTHER" id="PTHR37811">
    <property type="entry name" value="BLL5343 PROTEIN"/>
    <property type="match status" value="1"/>
</dbReference>
<organism evidence="2 3">
    <name type="scientific">Mucilaginibacter gracilis</name>
    <dbReference type="NCBI Taxonomy" id="423350"/>
    <lineage>
        <taxon>Bacteria</taxon>
        <taxon>Pseudomonadati</taxon>
        <taxon>Bacteroidota</taxon>
        <taxon>Sphingobacteriia</taxon>
        <taxon>Sphingobacteriales</taxon>
        <taxon>Sphingobacteriaceae</taxon>
        <taxon>Mucilaginibacter</taxon>
    </lineage>
</organism>
<reference evidence="2 3" key="1">
    <citation type="submission" date="2018-10" db="EMBL/GenBank/DDBJ databases">
        <title>Genomic Encyclopedia of Archaeal and Bacterial Type Strains, Phase II (KMG-II): from individual species to whole genera.</title>
        <authorList>
            <person name="Goeker M."/>
        </authorList>
    </citation>
    <scope>NUCLEOTIDE SEQUENCE [LARGE SCALE GENOMIC DNA]</scope>
    <source>
        <strain evidence="2 3">DSM 18602</strain>
    </source>
</reference>
<dbReference type="InterPro" id="IPR007138">
    <property type="entry name" value="ABM_dom"/>
</dbReference>
<dbReference type="Gene3D" id="3.30.70.100">
    <property type="match status" value="1"/>
</dbReference>
<evidence type="ECO:0000259" key="1">
    <source>
        <dbReference type="Pfam" id="PF03992"/>
    </source>
</evidence>
<name>A0A495J8Q2_9SPHI</name>